<dbReference type="Gene3D" id="3.80.10.10">
    <property type="entry name" value="Ribonuclease Inhibitor"/>
    <property type="match status" value="1"/>
</dbReference>
<gene>
    <name evidence="1" type="ORF">ECRASSUSDP1_LOCUS19376</name>
</gene>
<comment type="caution">
    <text evidence="1">The sequence shown here is derived from an EMBL/GenBank/DDBJ whole genome shotgun (WGS) entry which is preliminary data.</text>
</comment>
<name>A0AAD1XS70_EUPCR</name>
<evidence type="ECO:0000313" key="1">
    <source>
        <dbReference type="EMBL" id="CAI2377985.1"/>
    </source>
</evidence>
<dbReference type="SUPFAM" id="SSF52047">
    <property type="entry name" value="RNI-like"/>
    <property type="match status" value="1"/>
</dbReference>
<dbReference type="AlphaFoldDB" id="A0AAD1XS70"/>
<dbReference type="EMBL" id="CAMPGE010019663">
    <property type="protein sequence ID" value="CAI2377985.1"/>
    <property type="molecule type" value="Genomic_DNA"/>
</dbReference>
<keyword evidence="2" id="KW-1185">Reference proteome</keyword>
<proteinExistence type="predicted"/>
<organism evidence="1 2">
    <name type="scientific">Euplotes crassus</name>
    <dbReference type="NCBI Taxonomy" id="5936"/>
    <lineage>
        <taxon>Eukaryota</taxon>
        <taxon>Sar</taxon>
        <taxon>Alveolata</taxon>
        <taxon>Ciliophora</taxon>
        <taxon>Intramacronucleata</taxon>
        <taxon>Spirotrichea</taxon>
        <taxon>Hypotrichia</taxon>
        <taxon>Euplotida</taxon>
        <taxon>Euplotidae</taxon>
        <taxon>Moneuplotes</taxon>
    </lineage>
</organism>
<dbReference type="Proteomes" id="UP001295684">
    <property type="component" value="Unassembled WGS sequence"/>
</dbReference>
<evidence type="ECO:0000313" key="2">
    <source>
        <dbReference type="Proteomes" id="UP001295684"/>
    </source>
</evidence>
<sequence length="260" mass="29723">MGNACSAKGNKVKKVKKTSKEVERLKEIVKMKEEKIGQDVGKEDNSVGDDYFRIDVRDQWCLDLLAEGRVMPKEFKSIHISHFQEENEEINQFLTNSVRHDFDILELNRSGEELDINFYIESITDALKHVRKEVKLYYFTINAQNLSDIISSIPKLTGTLSFPYCTIDLSDSFAPTVSSPLSKLSFKNTELSTNFFENFIPEISGLPSLKSLVCEEEQISKQEITDLCTKNSLQDLEICFIPTLNLNQSLFQPPKSRFST</sequence>
<dbReference type="InterPro" id="IPR032675">
    <property type="entry name" value="LRR_dom_sf"/>
</dbReference>
<accession>A0AAD1XS70</accession>
<protein>
    <submittedName>
        <fullName evidence="1">Uncharacterized protein</fullName>
    </submittedName>
</protein>
<reference evidence="1" key="1">
    <citation type="submission" date="2023-07" db="EMBL/GenBank/DDBJ databases">
        <authorList>
            <consortium name="AG Swart"/>
            <person name="Singh M."/>
            <person name="Singh A."/>
            <person name="Seah K."/>
            <person name="Emmerich C."/>
        </authorList>
    </citation>
    <scope>NUCLEOTIDE SEQUENCE</scope>
    <source>
        <strain evidence="1">DP1</strain>
    </source>
</reference>